<gene>
    <name evidence="2" type="primary">OSJNBa0062J13.14</name>
</gene>
<organism evidence="2 3">
    <name type="scientific">Oryza sativa subsp. japonica</name>
    <name type="common">Rice</name>
    <dbReference type="NCBI Taxonomy" id="39947"/>
    <lineage>
        <taxon>Eukaryota</taxon>
        <taxon>Viridiplantae</taxon>
        <taxon>Streptophyta</taxon>
        <taxon>Embryophyta</taxon>
        <taxon>Tracheophyta</taxon>
        <taxon>Spermatophyta</taxon>
        <taxon>Magnoliopsida</taxon>
        <taxon>Liliopsida</taxon>
        <taxon>Poales</taxon>
        <taxon>Poaceae</taxon>
        <taxon>BOP clade</taxon>
        <taxon>Oryzoideae</taxon>
        <taxon>Oryzeae</taxon>
        <taxon>Oryzinae</taxon>
        <taxon>Oryza</taxon>
        <taxon>Oryza sativa</taxon>
    </lineage>
</organism>
<name>Q5VPS6_ORYSJ</name>
<reference evidence="3" key="1">
    <citation type="journal article" date="2005" name="Nature">
        <title>The map-based sequence of the rice genome.</title>
        <authorList>
            <consortium name="International rice genome sequencing project (IRGSP)"/>
            <person name="Matsumoto T."/>
            <person name="Wu J."/>
            <person name="Kanamori H."/>
            <person name="Katayose Y."/>
            <person name="Fujisawa M."/>
            <person name="Namiki N."/>
            <person name="Mizuno H."/>
            <person name="Yamamoto K."/>
            <person name="Antonio B.A."/>
            <person name="Baba T."/>
            <person name="Sakata K."/>
            <person name="Nagamura Y."/>
            <person name="Aoki H."/>
            <person name="Arikawa K."/>
            <person name="Arita K."/>
            <person name="Bito T."/>
            <person name="Chiden Y."/>
            <person name="Fujitsuka N."/>
            <person name="Fukunaka R."/>
            <person name="Hamada M."/>
            <person name="Harada C."/>
            <person name="Hayashi A."/>
            <person name="Hijishita S."/>
            <person name="Honda M."/>
            <person name="Hosokawa S."/>
            <person name="Ichikawa Y."/>
            <person name="Idonuma A."/>
            <person name="Iijima M."/>
            <person name="Ikeda M."/>
            <person name="Ikeno M."/>
            <person name="Ito K."/>
            <person name="Ito S."/>
            <person name="Ito T."/>
            <person name="Ito Y."/>
            <person name="Ito Y."/>
            <person name="Iwabuchi A."/>
            <person name="Kamiya K."/>
            <person name="Karasawa W."/>
            <person name="Kurita K."/>
            <person name="Katagiri S."/>
            <person name="Kikuta A."/>
            <person name="Kobayashi H."/>
            <person name="Kobayashi N."/>
            <person name="Machita K."/>
            <person name="Maehara T."/>
            <person name="Masukawa M."/>
            <person name="Mizubayashi T."/>
            <person name="Mukai Y."/>
            <person name="Nagasaki H."/>
            <person name="Nagata Y."/>
            <person name="Naito S."/>
            <person name="Nakashima M."/>
            <person name="Nakama Y."/>
            <person name="Nakamichi Y."/>
            <person name="Nakamura M."/>
            <person name="Meguro A."/>
            <person name="Negishi M."/>
            <person name="Ohta I."/>
            <person name="Ohta T."/>
            <person name="Okamoto M."/>
            <person name="Ono N."/>
            <person name="Saji S."/>
            <person name="Sakaguchi M."/>
            <person name="Sakai K."/>
            <person name="Shibata M."/>
            <person name="Shimokawa T."/>
            <person name="Song J."/>
            <person name="Takazaki Y."/>
            <person name="Terasawa K."/>
            <person name="Tsugane M."/>
            <person name="Tsuji K."/>
            <person name="Ueda S."/>
            <person name="Waki K."/>
            <person name="Yamagata H."/>
            <person name="Yamamoto M."/>
            <person name="Yamamoto S."/>
            <person name="Yamane H."/>
            <person name="Yoshiki S."/>
            <person name="Yoshihara R."/>
            <person name="Yukawa K."/>
            <person name="Zhong H."/>
            <person name="Yano M."/>
            <person name="Yuan Q."/>
            <person name="Ouyang S."/>
            <person name="Liu J."/>
            <person name="Jones K.M."/>
            <person name="Gansberger K."/>
            <person name="Moffat K."/>
            <person name="Hill J."/>
            <person name="Bera J."/>
            <person name="Fadrosh D."/>
            <person name="Jin S."/>
            <person name="Johri S."/>
            <person name="Kim M."/>
            <person name="Overton L."/>
            <person name="Reardon M."/>
            <person name="Tsitrin T."/>
            <person name="Vuong H."/>
            <person name="Weaver B."/>
            <person name="Ciecko A."/>
            <person name="Tallon L."/>
            <person name="Jackson J."/>
            <person name="Pai G."/>
            <person name="Aken S.V."/>
            <person name="Utterback T."/>
            <person name="Reidmuller S."/>
            <person name="Feldblyum T."/>
            <person name="Hsiao J."/>
            <person name="Zismann V."/>
            <person name="Iobst S."/>
            <person name="de Vazeille A.R."/>
            <person name="Buell C.R."/>
            <person name="Ying K."/>
            <person name="Li Y."/>
            <person name="Lu T."/>
            <person name="Huang Y."/>
            <person name="Zhao Q."/>
            <person name="Feng Q."/>
            <person name="Zhang L."/>
            <person name="Zhu J."/>
            <person name="Weng Q."/>
            <person name="Mu J."/>
            <person name="Lu Y."/>
            <person name="Fan D."/>
            <person name="Liu Y."/>
            <person name="Guan J."/>
            <person name="Zhang Y."/>
            <person name="Yu S."/>
            <person name="Liu X."/>
            <person name="Zhang Y."/>
            <person name="Hong G."/>
            <person name="Han B."/>
            <person name="Choisne N."/>
            <person name="Demange N."/>
            <person name="Orjeda G."/>
            <person name="Samain S."/>
            <person name="Cattolico L."/>
            <person name="Pelletier E."/>
            <person name="Couloux A."/>
            <person name="Segurens B."/>
            <person name="Wincker P."/>
            <person name="D'Hont A."/>
            <person name="Scarpelli C."/>
            <person name="Weissenbach J."/>
            <person name="Salanoubat M."/>
            <person name="Quetier F."/>
            <person name="Yu Y."/>
            <person name="Kim H.R."/>
            <person name="Rambo T."/>
            <person name="Currie J."/>
            <person name="Collura K."/>
            <person name="Luo M."/>
            <person name="Yang T."/>
            <person name="Ammiraju J.S.S."/>
            <person name="Engler F."/>
            <person name="Soderlund C."/>
            <person name="Wing R.A."/>
            <person name="Palmer L.E."/>
            <person name="de la Bastide M."/>
            <person name="Spiegel L."/>
            <person name="Nascimento L."/>
            <person name="Zutavern T."/>
            <person name="O'Shaughnessy A."/>
            <person name="Dike S."/>
            <person name="Dedhia N."/>
            <person name="Preston R."/>
            <person name="Balija V."/>
            <person name="McCombie W.R."/>
            <person name="Chow T."/>
            <person name="Chen H."/>
            <person name="Chung M."/>
            <person name="Chen C."/>
            <person name="Shaw J."/>
            <person name="Wu H."/>
            <person name="Hsiao K."/>
            <person name="Chao Y."/>
            <person name="Chu M."/>
            <person name="Cheng C."/>
            <person name="Hour A."/>
            <person name="Lee P."/>
            <person name="Lin S."/>
            <person name="Lin Y."/>
            <person name="Liou J."/>
            <person name="Liu S."/>
            <person name="Hsing Y."/>
            <person name="Raghuvanshi S."/>
            <person name="Mohanty A."/>
            <person name="Bharti A.K."/>
            <person name="Gaur A."/>
            <person name="Gupta V."/>
            <person name="Kumar D."/>
            <person name="Ravi V."/>
            <person name="Vij S."/>
            <person name="Kapur A."/>
            <person name="Khurana P."/>
            <person name="Khurana P."/>
            <person name="Khurana J.P."/>
            <person name="Tyagi A.K."/>
            <person name="Gaikwad K."/>
            <person name="Singh A."/>
            <person name="Dalal V."/>
            <person name="Srivastava S."/>
            <person name="Dixit A."/>
            <person name="Pal A.K."/>
            <person name="Ghazi I.A."/>
            <person name="Yadav M."/>
            <person name="Pandit A."/>
            <person name="Bhargava A."/>
            <person name="Sureshbabu K."/>
            <person name="Batra K."/>
            <person name="Sharma T.R."/>
            <person name="Mohapatra T."/>
            <person name="Singh N.K."/>
            <person name="Messing J."/>
            <person name="Nelson A.B."/>
            <person name="Fuks G."/>
            <person name="Kavchok S."/>
            <person name="Keizer G."/>
            <person name="Linton E."/>
            <person name="Llaca V."/>
            <person name="Song R."/>
            <person name="Tanyolac B."/>
            <person name="Young S."/>
            <person name="Ho-Il K."/>
            <person name="Hahn J.H."/>
            <person name="Sangsakoo G."/>
            <person name="Vanavichit A."/>
            <person name="de Mattos Luiz.A.T."/>
            <person name="Zimmer P.D."/>
            <person name="Malone G."/>
            <person name="Dellagostin O."/>
            <person name="de Oliveira A.C."/>
            <person name="Bevan M."/>
            <person name="Bancroft I."/>
            <person name="Minx P."/>
            <person name="Cordum H."/>
            <person name="Wilson R."/>
            <person name="Cheng Z."/>
            <person name="Jin W."/>
            <person name="Jiang J."/>
            <person name="Leong S.A."/>
            <person name="Iwama H."/>
            <person name="Gojobori T."/>
            <person name="Itoh T."/>
            <person name="Niimura Y."/>
            <person name="Fujii Y."/>
            <person name="Habara T."/>
            <person name="Sakai H."/>
            <person name="Sato Y."/>
            <person name="Wilson G."/>
            <person name="Kumar K."/>
            <person name="McCouch S."/>
            <person name="Juretic N."/>
            <person name="Hoen D."/>
            <person name="Wright S."/>
            <person name="Bruskiewich R."/>
            <person name="Bureau T."/>
            <person name="Miyao A."/>
            <person name="Hirochika H."/>
            <person name="Nishikawa T."/>
            <person name="Kadowaki K."/>
            <person name="Sugiura M."/>
            <person name="Burr B."/>
            <person name="Sasaki T."/>
        </authorList>
    </citation>
    <scope>NUCLEOTIDE SEQUENCE [LARGE SCALE GENOMIC DNA]</scope>
    <source>
        <strain evidence="3">cv. Nipponbare</strain>
    </source>
</reference>
<evidence type="ECO:0000313" key="2">
    <source>
        <dbReference type="EMBL" id="BAD68549.1"/>
    </source>
</evidence>
<evidence type="ECO:0000313" key="3">
    <source>
        <dbReference type="Proteomes" id="UP000000763"/>
    </source>
</evidence>
<proteinExistence type="predicted"/>
<protein>
    <submittedName>
        <fullName evidence="2">Uncharacterized protein</fullName>
    </submittedName>
</protein>
<reference evidence="3" key="2">
    <citation type="journal article" date="2008" name="Nucleic Acids Res.">
        <title>The rice annotation project database (RAP-DB): 2008 update.</title>
        <authorList>
            <consortium name="The rice annotation project (RAP)"/>
        </authorList>
    </citation>
    <scope>GENOME REANNOTATION</scope>
    <source>
        <strain evidence="3">cv. Nipponbare</strain>
    </source>
</reference>
<dbReference type="Proteomes" id="UP000000763">
    <property type="component" value="Chromosome 6"/>
</dbReference>
<accession>Q5VPS6</accession>
<evidence type="ECO:0000256" key="1">
    <source>
        <dbReference type="SAM" id="MobiDB-lite"/>
    </source>
</evidence>
<sequence>MAASSDVRPRWRRPPHAPLLALPLKPRRLSPPAPRCRQDAQEAADELEVLLPARAVEV</sequence>
<dbReference type="EMBL" id="AP003564">
    <property type="protein sequence ID" value="BAD68549.1"/>
    <property type="molecule type" value="Genomic_DNA"/>
</dbReference>
<feature type="region of interest" description="Disordered" evidence="1">
    <location>
        <begin position="1"/>
        <end position="41"/>
    </location>
</feature>
<dbReference type="AlphaFoldDB" id="Q5VPS6"/>